<dbReference type="GO" id="GO:0007169">
    <property type="term" value="P:cell surface receptor protein tyrosine kinase signaling pathway"/>
    <property type="evidence" value="ECO:0007669"/>
    <property type="project" value="TreeGrafter"/>
</dbReference>
<reference evidence="7" key="2">
    <citation type="journal article" date="2017" name="Sci. Adv.">
        <title>A tail of two voltages: Proteomic comparison of the three electric organs of the electric eel.</title>
        <authorList>
            <person name="Traeger L.L."/>
            <person name="Sabat G."/>
            <person name="Barrett-Wilt G.A."/>
            <person name="Wells G.B."/>
            <person name="Sussman M.R."/>
        </authorList>
    </citation>
    <scope>NUCLEOTIDE SEQUENCE [LARGE SCALE GENOMIC DNA]</scope>
</reference>
<dbReference type="GeneTree" id="ENSGT00940000167696"/>
<dbReference type="AlphaFoldDB" id="A0A4W4EXI9"/>
<dbReference type="PANTHER" id="PTHR24416:SF631">
    <property type="entry name" value="SERINE_THREONINE_TYROSINE KINASE 1"/>
    <property type="match status" value="1"/>
</dbReference>
<organism evidence="6 7">
    <name type="scientific">Electrophorus electricus</name>
    <name type="common">Electric eel</name>
    <name type="synonym">Gymnotus electricus</name>
    <dbReference type="NCBI Taxonomy" id="8005"/>
    <lineage>
        <taxon>Eukaryota</taxon>
        <taxon>Metazoa</taxon>
        <taxon>Chordata</taxon>
        <taxon>Craniata</taxon>
        <taxon>Vertebrata</taxon>
        <taxon>Euteleostomi</taxon>
        <taxon>Actinopterygii</taxon>
        <taxon>Neopterygii</taxon>
        <taxon>Teleostei</taxon>
        <taxon>Ostariophysi</taxon>
        <taxon>Gymnotiformes</taxon>
        <taxon>Gymnotoidei</taxon>
        <taxon>Gymnotidae</taxon>
        <taxon>Electrophorus</taxon>
    </lineage>
</organism>
<keyword evidence="4" id="KW-0472">Membrane</keyword>
<dbReference type="Ensembl" id="ENSEEET00000017304.2">
    <property type="protein sequence ID" value="ENSEEEP00000017109.2"/>
    <property type="gene ID" value="ENSEEEG00000008475.2"/>
</dbReference>
<evidence type="ECO:0000313" key="6">
    <source>
        <dbReference type="Ensembl" id="ENSEEEP00000017109.2"/>
    </source>
</evidence>
<dbReference type="InterPro" id="IPR001245">
    <property type="entry name" value="Ser-Thr/Tyr_kinase_cat_dom"/>
</dbReference>
<reference evidence="6" key="5">
    <citation type="submission" date="2025-09" db="UniProtKB">
        <authorList>
            <consortium name="Ensembl"/>
        </authorList>
    </citation>
    <scope>IDENTIFICATION</scope>
</reference>
<keyword evidence="4" id="KW-1133">Transmembrane helix</keyword>
<protein>
    <recommendedName>
        <fullName evidence="5">Protein kinase domain-containing protein</fullName>
    </recommendedName>
</protein>
<dbReference type="PANTHER" id="PTHR24416">
    <property type="entry name" value="TYROSINE-PROTEIN KINASE RECEPTOR"/>
    <property type="match status" value="1"/>
</dbReference>
<comment type="subcellular location">
    <subcellularLocation>
        <location evidence="1">Endomembrane system</location>
    </subcellularLocation>
</comment>
<dbReference type="Pfam" id="PF07714">
    <property type="entry name" value="PK_Tyr_Ser-Thr"/>
    <property type="match status" value="1"/>
</dbReference>
<feature type="domain" description="Protein kinase" evidence="5">
    <location>
        <begin position="157"/>
        <end position="421"/>
    </location>
</feature>
<evidence type="ECO:0000259" key="5">
    <source>
        <dbReference type="PROSITE" id="PS50011"/>
    </source>
</evidence>
<dbReference type="GO" id="GO:0005886">
    <property type="term" value="C:plasma membrane"/>
    <property type="evidence" value="ECO:0007669"/>
    <property type="project" value="TreeGrafter"/>
</dbReference>
<feature type="transmembrane region" description="Helical" evidence="4">
    <location>
        <begin position="20"/>
        <end position="41"/>
    </location>
</feature>
<dbReference type="InterPro" id="IPR000719">
    <property type="entry name" value="Prot_kinase_dom"/>
</dbReference>
<name>A0A4W4EXI9_ELEEL</name>
<dbReference type="PROSITE" id="PS50011">
    <property type="entry name" value="PROTEIN_KINASE_DOM"/>
    <property type="match status" value="1"/>
</dbReference>
<evidence type="ECO:0000256" key="2">
    <source>
        <dbReference type="ARBA" id="ARBA00022741"/>
    </source>
</evidence>
<dbReference type="GO" id="GO:0004714">
    <property type="term" value="F:transmembrane receptor protein tyrosine kinase activity"/>
    <property type="evidence" value="ECO:0007669"/>
    <property type="project" value="TreeGrafter"/>
</dbReference>
<accession>A0A4W4EXI9</accession>
<sequence>MKFTSLLQRMKLVREYEKEIIVVPVLLLVAFLSTLLALCLLRLRSKKDFQTVTTQKHQTHNHHAPRHHHRNRQHLQGIEAPTELNPLEYEAVPMTAKAVTTHSQQAHNHHHTLRQHRSSRQHLQGIDAPPELNPLESEAVPITAQTQNDRPWPQMSTEMSTEIQHGSFQQITPLTLSFTVHPNKSVTLYHAIKDQRAVILRVLKATANTKEHQAFLGFAHFLSDLGPHPCLPLLLGPVTVGPPLIMVMEELVNRDLLGFLWRYRQEHAHRTATCNITEKQIFIMGGHIASALEFLHSKNCTHGNVRARSVLVGQDLSVKLWGFGPAFHRRMEAGSSAEIEVMEMRKWQAPEVLAHRPVSHSSDIWSFGILLYEMVTFGEPPFPKIMACELLQHLQRGKSLQRPANCSISLYVKDRHTNTQF</sequence>
<dbReference type="GO" id="GO:0012505">
    <property type="term" value="C:endomembrane system"/>
    <property type="evidence" value="ECO:0007669"/>
    <property type="project" value="UniProtKB-SubCell"/>
</dbReference>
<dbReference type="PRINTS" id="PR00109">
    <property type="entry name" value="TYRKINASE"/>
</dbReference>
<dbReference type="Proteomes" id="UP000314983">
    <property type="component" value="Chromosome 8"/>
</dbReference>
<dbReference type="Gene3D" id="3.30.200.20">
    <property type="entry name" value="Phosphorylase Kinase, domain 1"/>
    <property type="match status" value="1"/>
</dbReference>
<dbReference type="InterPro" id="IPR050122">
    <property type="entry name" value="RTK"/>
</dbReference>
<evidence type="ECO:0000256" key="4">
    <source>
        <dbReference type="SAM" id="Phobius"/>
    </source>
</evidence>
<dbReference type="STRING" id="8005.ENSEEEP00000017109"/>
<dbReference type="InterPro" id="IPR011009">
    <property type="entry name" value="Kinase-like_dom_sf"/>
</dbReference>
<proteinExistence type="predicted"/>
<evidence type="ECO:0000313" key="7">
    <source>
        <dbReference type="Proteomes" id="UP000314983"/>
    </source>
</evidence>
<keyword evidence="2" id="KW-0547">Nucleotide-binding</keyword>
<dbReference type="GO" id="GO:0043235">
    <property type="term" value="C:receptor complex"/>
    <property type="evidence" value="ECO:0007669"/>
    <property type="project" value="TreeGrafter"/>
</dbReference>
<keyword evidence="3" id="KW-0067">ATP-binding</keyword>
<reference evidence="7" key="1">
    <citation type="journal article" date="2014" name="Science">
        <title>Nonhuman genetics. Genomic basis for the convergent evolution of electric organs.</title>
        <authorList>
            <person name="Gallant J.R."/>
            <person name="Traeger L.L."/>
            <person name="Volkening J.D."/>
            <person name="Moffett H."/>
            <person name="Chen P.H."/>
            <person name="Novina C.D."/>
            <person name="Phillips G.N.Jr."/>
            <person name="Anand R."/>
            <person name="Wells G.B."/>
            <person name="Pinch M."/>
            <person name="Guth R."/>
            <person name="Unguez G.A."/>
            <person name="Albert J.S."/>
            <person name="Zakon H.H."/>
            <person name="Samanta M.P."/>
            <person name="Sussman M.R."/>
        </authorList>
    </citation>
    <scope>NUCLEOTIDE SEQUENCE [LARGE SCALE GENOMIC DNA]</scope>
</reference>
<reference evidence="6" key="4">
    <citation type="submission" date="2025-08" db="UniProtKB">
        <authorList>
            <consortium name="Ensembl"/>
        </authorList>
    </citation>
    <scope>IDENTIFICATION</scope>
</reference>
<gene>
    <name evidence="6" type="primary">styk1a</name>
</gene>
<evidence type="ECO:0000256" key="3">
    <source>
        <dbReference type="ARBA" id="ARBA00022840"/>
    </source>
</evidence>
<keyword evidence="4" id="KW-0812">Transmembrane</keyword>
<keyword evidence="7" id="KW-1185">Reference proteome</keyword>
<reference evidence="6" key="3">
    <citation type="submission" date="2020-05" db="EMBL/GenBank/DDBJ databases">
        <title>Electrophorus electricus (electric eel) genome, fEleEle1, primary haplotype.</title>
        <authorList>
            <person name="Myers G."/>
            <person name="Meyer A."/>
            <person name="Fedrigo O."/>
            <person name="Formenti G."/>
            <person name="Rhie A."/>
            <person name="Tracey A."/>
            <person name="Sims Y."/>
            <person name="Jarvis E.D."/>
        </authorList>
    </citation>
    <scope>NUCLEOTIDE SEQUENCE [LARGE SCALE GENOMIC DNA]</scope>
</reference>
<dbReference type="GO" id="GO:0005524">
    <property type="term" value="F:ATP binding"/>
    <property type="evidence" value="ECO:0007669"/>
    <property type="project" value="UniProtKB-KW"/>
</dbReference>
<dbReference type="Gene3D" id="1.10.510.10">
    <property type="entry name" value="Transferase(Phosphotransferase) domain 1"/>
    <property type="match status" value="1"/>
</dbReference>
<dbReference type="SUPFAM" id="SSF56112">
    <property type="entry name" value="Protein kinase-like (PK-like)"/>
    <property type="match status" value="1"/>
</dbReference>
<evidence type="ECO:0000256" key="1">
    <source>
        <dbReference type="ARBA" id="ARBA00004308"/>
    </source>
</evidence>